<keyword evidence="2" id="KW-1185">Reference proteome</keyword>
<dbReference type="Proteomes" id="UP000812844">
    <property type="component" value="Unassembled WGS sequence"/>
</dbReference>
<dbReference type="RefSeq" id="WP_219083363.1">
    <property type="nucleotide sequence ID" value="NZ_JAHBBD010000047.1"/>
</dbReference>
<accession>A0ABS6WBB5</accession>
<proteinExistence type="predicted"/>
<evidence type="ECO:0000313" key="2">
    <source>
        <dbReference type="Proteomes" id="UP000812844"/>
    </source>
</evidence>
<sequence length="96" mass="11063">MGAGRERFDRMLKQQASRMLVSLVDWRKAGKEYVTRDLLLKSSGLKDNELQKIIRDGNLPRHTMRIAGVKAYSVDACVRLLARWVGRYDLLVDVED</sequence>
<dbReference type="EMBL" id="JAHBBD010000047">
    <property type="protein sequence ID" value="MBW3083814.1"/>
    <property type="molecule type" value="Genomic_DNA"/>
</dbReference>
<name>A0ABS6WBB5_9BIFI</name>
<reference evidence="1 2" key="1">
    <citation type="submission" date="2021-05" db="EMBL/GenBank/DDBJ databases">
        <title>Phylogenetic classification of ten novel species belonging to the genus Bifidobacterium comprising B. colchicus sp. nov., B. abeli sp. nov., B. bicoloris sp. nov., B. guerezis sp. nov., B. rosaliae sp. nov., B. santillanensis sp. nov., B. argentati sp. nov., B. amazzoni sp. nov., B. pluviali sp. nov., and B. pinnaculum sp. nov.</title>
        <authorList>
            <person name="Lugli G.A."/>
            <person name="Ruiz Garcia L."/>
            <person name="Margolles A."/>
            <person name="Ventura M."/>
        </authorList>
    </citation>
    <scope>NUCLEOTIDE SEQUENCE [LARGE SCALE GENOMIC DNA]</scope>
    <source>
        <strain evidence="1 2">6T3</strain>
    </source>
</reference>
<organism evidence="1 2">
    <name type="scientific">Bifidobacterium phasiani</name>
    <dbReference type="NCBI Taxonomy" id="2834431"/>
    <lineage>
        <taxon>Bacteria</taxon>
        <taxon>Bacillati</taxon>
        <taxon>Actinomycetota</taxon>
        <taxon>Actinomycetes</taxon>
        <taxon>Bifidobacteriales</taxon>
        <taxon>Bifidobacteriaceae</taxon>
        <taxon>Bifidobacterium</taxon>
    </lineage>
</organism>
<protein>
    <submittedName>
        <fullName evidence="1">Uncharacterized protein</fullName>
    </submittedName>
</protein>
<comment type="caution">
    <text evidence="1">The sequence shown here is derived from an EMBL/GenBank/DDBJ whole genome shotgun (WGS) entry which is preliminary data.</text>
</comment>
<evidence type="ECO:0000313" key="1">
    <source>
        <dbReference type="EMBL" id="MBW3083814.1"/>
    </source>
</evidence>
<gene>
    <name evidence="1" type="ORF">KIH73_10725</name>
</gene>